<evidence type="ECO:0000256" key="6">
    <source>
        <dbReference type="ARBA" id="ARBA00022840"/>
    </source>
</evidence>
<feature type="transmembrane region" description="Helical" evidence="9">
    <location>
        <begin position="236"/>
        <end position="256"/>
    </location>
</feature>
<reference evidence="11 12" key="1">
    <citation type="journal article" date="2023" name="Sci. Data">
        <title>Genome assembly of the Korean intertidal mud-creeper Batillaria attramentaria.</title>
        <authorList>
            <person name="Patra A.K."/>
            <person name="Ho P.T."/>
            <person name="Jun S."/>
            <person name="Lee S.J."/>
            <person name="Kim Y."/>
            <person name="Won Y.J."/>
        </authorList>
    </citation>
    <scope>NUCLEOTIDE SEQUENCE [LARGE SCALE GENOMIC DNA]</scope>
    <source>
        <strain evidence="11">Wonlab-2016</strain>
    </source>
</reference>
<dbReference type="SMART" id="SM00382">
    <property type="entry name" value="AAA"/>
    <property type="match status" value="2"/>
</dbReference>
<dbReference type="GO" id="GO:0016020">
    <property type="term" value="C:membrane"/>
    <property type="evidence" value="ECO:0007669"/>
    <property type="project" value="UniProtKB-SubCell"/>
</dbReference>
<dbReference type="InterPro" id="IPR013525">
    <property type="entry name" value="ABC2_TM"/>
</dbReference>
<dbReference type="Proteomes" id="UP001519460">
    <property type="component" value="Unassembled WGS sequence"/>
</dbReference>
<feature type="transmembrane region" description="Helical" evidence="9">
    <location>
        <begin position="343"/>
        <end position="364"/>
    </location>
</feature>
<gene>
    <name evidence="11" type="ORF">BaRGS_00037196</name>
</gene>
<evidence type="ECO:0000256" key="8">
    <source>
        <dbReference type="ARBA" id="ARBA00023136"/>
    </source>
</evidence>
<evidence type="ECO:0000256" key="9">
    <source>
        <dbReference type="SAM" id="Phobius"/>
    </source>
</evidence>
<feature type="transmembrane region" description="Helical" evidence="9">
    <location>
        <begin position="21"/>
        <end position="43"/>
    </location>
</feature>
<dbReference type="InterPro" id="IPR056264">
    <property type="entry name" value="R2_ABCA1-4-like"/>
</dbReference>
<keyword evidence="8 9" id="KW-0472">Membrane</keyword>
<evidence type="ECO:0000313" key="11">
    <source>
        <dbReference type="EMBL" id="KAK7466709.1"/>
    </source>
</evidence>
<dbReference type="SUPFAM" id="SSF52540">
    <property type="entry name" value="P-loop containing nucleoside triphosphate hydrolases"/>
    <property type="match status" value="2"/>
</dbReference>
<evidence type="ECO:0000256" key="2">
    <source>
        <dbReference type="ARBA" id="ARBA00022448"/>
    </source>
</evidence>
<keyword evidence="6" id="KW-0067">ATP-binding</keyword>
<protein>
    <recommendedName>
        <fullName evidence="10">ABC transporter domain-containing protein</fullName>
    </recommendedName>
</protein>
<dbReference type="InterPro" id="IPR003439">
    <property type="entry name" value="ABC_transporter-like_ATP-bd"/>
</dbReference>
<evidence type="ECO:0000256" key="1">
    <source>
        <dbReference type="ARBA" id="ARBA00004141"/>
    </source>
</evidence>
<evidence type="ECO:0000256" key="5">
    <source>
        <dbReference type="ARBA" id="ARBA00022741"/>
    </source>
</evidence>
<feature type="domain" description="ABC transporter" evidence="10">
    <location>
        <begin position="1583"/>
        <end position="1813"/>
    </location>
</feature>
<feature type="transmembrane region" description="Helical" evidence="9">
    <location>
        <begin position="370"/>
        <end position="389"/>
    </location>
</feature>
<feature type="transmembrane region" description="Helical" evidence="9">
    <location>
        <begin position="504"/>
        <end position="526"/>
    </location>
</feature>
<organism evidence="11 12">
    <name type="scientific">Batillaria attramentaria</name>
    <dbReference type="NCBI Taxonomy" id="370345"/>
    <lineage>
        <taxon>Eukaryota</taxon>
        <taxon>Metazoa</taxon>
        <taxon>Spiralia</taxon>
        <taxon>Lophotrochozoa</taxon>
        <taxon>Mollusca</taxon>
        <taxon>Gastropoda</taxon>
        <taxon>Caenogastropoda</taxon>
        <taxon>Sorbeoconcha</taxon>
        <taxon>Cerithioidea</taxon>
        <taxon>Batillariidae</taxon>
        <taxon>Batillaria</taxon>
    </lineage>
</organism>
<accession>A0ABD0J9C1</accession>
<dbReference type="PROSITE" id="PS00211">
    <property type="entry name" value="ABC_TRANSPORTER_1"/>
    <property type="match status" value="2"/>
</dbReference>
<feature type="transmembrane region" description="Helical" evidence="9">
    <location>
        <begin position="316"/>
        <end position="336"/>
    </location>
</feature>
<dbReference type="EMBL" id="JACVVK020000549">
    <property type="protein sequence ID" value="KAK7466709.1"/>
    <property type="molecule type" value="Genomic_DNA"/>
</dbReference>
<dbReference type="GO" id="GO:0005524">
    <property type="term" value="F:ATP binding"/>
    <property type="evidence" value="ECO:0007669"/>
    <property type="project" value="UniProtKB-KW"/>
</dbReference>
<dbReference type="InterPro" id="IPR026082">
    <property type="entry name" value="ABCA"/>
</dbReference>
<feature type="transmembrane region" description="Helical" evidence="9">
    <location>
        <begin position="594"/>
        <end position="615"/>
    </location>
</feature>
<keyword evidence="4" id="KW-0677">Repeat</keyword>
<dbReference type="Pfam" id="PF23321">
    <property type="entry name" value="R1_ABCA1"/>
    <property type="match status" value="1"/>
</dbReference>
<feature type="transmembrane region" description="Helical" evidence="9">
    <location>
        <begin position="621"/>
        <end position="639"/>
    </location>
</feature>
<feature type="transmembrane region" description="Helical" evidence="9">
    <location>
        <begin position="421"/>
        <end position="439"/>
    </location>
</feature>
<feature type="transmembrane region" description="Helical" evidence="9">
    <location>
        <begin position="451"/>
        <end position="472"/>
    </location>
</feature>
<dbReference type="PANTHER" id="PTHR19229:SF250">
    <property type="entry name" value="ABC TRANSPORTER DOMAIN-CONTAINING PROTEIN-RELATED"/>
    <property type="match status" value="1"/>
</dbReference>
<evidence type="ECO:0000313" key="12">
    <source>
        <dbReference type="Proteomes" id="UP001519460"/>
    </source>
</evidence>
<evidence type="ECO:0000256" key="7">
    <source>
        <dbReference type="ARBA" id="ARBA00022989"/>
    </source>
</evidence>
<evidence type="ECO:0000259" key="10">
    <source>
        <dbReference type="PROSITE" id="PS50893"/>
    </source>
</evidence>
<feature type="non-terminal residue" evidence="11">
    <location>
        <position position="1"/>
    </location>
</feature>
<name>A0ABD0J9C1_9CAEN</name>
<dbReference type="Gene3D" id="3.40.50.300">
    <property type="entry name" value="P-loop containing nucleotide triphosphate hydrolases"/>
    <property type="match status" value="2"/>
</dbReference>
<feature type="transmembrane region" description="Helical" evidence="9">
    <location>
        <begin position="1357"/>
        <end position="1380"/>
    </location>
</feature>
<feature type="transmembrane region" description="Helical" evidence="9">
    <location>
        <begin position="276"/>
        <end position="296"/>
    </location>
</feature>
<feature type="transmembrane region" description="Helical" evidence="9">
    <location>
        <begin position="533"/>
        <end position="554"/>
    </location>
</feature>
<feature type="transmembrane region" description="Helical" evidence="9">
    <location>
        <begin position="1392"/>
        <end position="1414"/>
    </location>
</feature>
<keyword evidence="5" id="KW-0547">Nucleotide-binding</keyword>
<dbReference type="InterPro" id="IPR017871">
    <property type="entry name" value="ABC_transporter-like_CS"/>
</dbReference>
<feature type="transmembrane region" description="Helical" evidence="9">
    <location>
        <begin position="560"/>
        <end position="582"/>
    </location>
</feature>
<dbReference type="FunFam" id="3.40.50.300:FF:000327">
    <property type="entry name" value="ATP-binding cassette sub-family A member 3"/>
    <property type="match status" value="1"/>
</dbReference>
<comment type="subcellular location">
    <subcellularLocation>
        <location evidence="1">Membrane</location>
        <topology evidence="1">Multi-pass membrane protein</topology>
    </subcellularLocation>
</comment>
<feature type="transmembrane region" description="Helical" evidence="9">
    <location>
        <begin position="477"/>
        <end position="498"/>
    </location>
</feature>
<dbReference type="InterPro" id="IPR003593">
    <property type="entry name" value="AAA+_ATPase"/>
</dbReference>
<dbReference type="InterPro" id="IPR027417">
    <property type="entry name" value="P-loop_NTPase"/>
</dbReference>
<keyword evidence="7 9" id="KW-1133">Transmembrane helix</keyword>
<dbReference type="CDD" id="cd03263">
    <property type="entry name" value="ABC_subfamily_A"/>
    <property type="match status" value="2"/>
</dbReference>
<dbReference type="FunFam" id="3.40.50.300:FF:000298">
    <property type="entry name" value="ATP-binding cassette sub-family A member 12"/>
    <property type="match status" value="1"/>
</dbReference>
<dbReference type="Pfam" id="PF12698">
    <property type="entry name" value="ABC2_membrane_3"/>
    <property type="match status" value="2"/>
</dbReference>
<proteinExistence type="predicted"/>
<feature type="transmembrane region" description="Helical" evidence="9">
    <location>
        <begin position="1068"/>
        <end position="1086"/>
    </location>
</feature>
<keyword evidence="3 9" id="KW-0812">Transmembrane</keyword>
<evidence type="ECO:0000256" key="3">
    <source>
        <dbReference type="ARBA" id="ARBA00022692"/>
    </source>
</evidence>
<feature type="transmembrane region" description="Helical" evidence="9">
    <location>
        <begin position="1328"/>
        <end position="1345"/>
    </location>
</feature>
<keyword evidence="2" id="KW-0813">Transport</keyword>
<feature type="domain" description="ABC transporter" evidence="10">
    <location>
        <begin position="670"/>
        <end position="900"/>
    </location>
</feature>
<comment type="caution">
    <text evidence="11">The sequence shown here is derived from an EMBL/GenBank/DDBJ whole genome shotgun (WGS) entry which is preliminary data.</text>
</comment>
<dbReference type="Pfam" id="PF00005">
    <property type="entry name" value="ABC_tran"/>
    <property type="match status" value="2"/>
</dbReference>
<evidence type="ECO:0000256" key="4">
    <source>
        <dbReference type="ARBA" id="ARBA00022737"/>
    </source>
</evidence>
<feature type="transmembrane region" description="Helical" evidence="9">
    <location>
        <begin position="1245"/>
        <end position="1265"/>
    </location>
</feature>
<dbReference type="PROSITE" id="PS50893">
    <property type="entry name" value="ABC_TRANSPORTER_2"/>
    <property type="match status" value="2"/>
</dbReference>
<sequence>PVRFFGQLKLLLWKNLLLQKTTYFITFLEIFLPLLLAVLTAFLRSKGPHPRTEPPVLYKPVPLYTSKYLPKSGSFKHVPNTTLVARIMQTFSRRMAARRFRLGLKFEGFNTEKELEDYFRSDTGNDKWMAIVFEGFGPKTDVLPDKVTFTLRPKHMDKYKYSSSLWSPTFLYPMEAPGTDSQYKEEGWLMVQALIGESLINMWGKRDDLTFDLATSKMPFPKIFRDEGIQSLEKHVPVMFVLSFIVSVFHMTKSVVYEKERKLKEAMKLMGLMPSAYWASWFLTFYVYLAVVMAAYTAVLVTELFEVPLFRNVDVSLVFLFLLCYAAAIMSFGIMMSTFFDKANVAASISGGVYFLSFVPFQFLVDETDYALKMTFALLFNTAVGMGVTSMAEQYHRGKDGVQWTNYHIPVYPDSVCLRDIMAMLVLDTCLHLLVTWYMDTVFPGEFGVPQPYYFFLTVMRSCHFLSVSLVYGSPYYYFLSVSLVYGSLYFFFLTVSLVYGSPYFFFLTVSLVYGSPYFFFLTVSLVYGSPYYFFLTVSLVYGSPYYFLMVILVCGSPHYFFLSVSLVCGSPYYFFLTVSLVYGTLTTPSRPHYYFLSVSLLYGSPYYFFLTVSLLYGSRYYYFLTVSLVYGSPYYYFLSKLHYVDEEEAIKADDQQFFEREPKHLKAGIKIRTLRKVFDNKKVAVHDLTLNMYEGHISVLLGHNGAGKTTTMFMLTGFIEPTSGTAYVNDYCIKTDIGQVRSSLGLCPQHDILFSCLTVEQHLQFFSTLKGCPRSRVREEVELMIKETGLEHKRRAYADTLSGGQKRRLSIGIALVNGSKVVILDEPTSGVDPSARRQIWDLLLRHRKGRTLVLSTHFMDEADALGNRIAIMSKGKLVCCGTSMFLKKLCGTGYHLTIVKAEGCQKLGVVRVIKSHVHKAKAGEESKSELHFLLPNNQVSKFPALFRQLEAQKEELGILCFGASASTMEDVFLRMGRSTDDAEESSEDLSEATAVRKLSQKRQSMVHGSQSYVSLVESSSGVDLRPDDTDVASSKPEYVKLTGVGLQVTRMRAILVKKLIHLWRNRVLAVVQLLLPVLFVFFALLSKAGEQTFRLDPVVFDMRDYTPSVITYMAASNHTVSQKLATEYTKLFTPEDTIVELNSTDVAREYTDRLNRINVDHIIGARFQSSPVATLHATAFYNGYTFNAEPISLNYVLNAFARYFLQGKHSISSGIRPLWKDPNEPLTRPAVGHFRSPFNRGPVMAMYMCYGNAFMLTLFVHFLVKEQSVGAKHMQGQSGSIHGHFADNSHAESQIRCPKVRVSGFAAKTLSGVAPLLYWLTNFLFDFTVYLVSAALTVVVFVVFDDPAFTEGNLLSVVTLVLVAYGWAILPFIYLSQFLFKTPATGTLMSIVYNIVTGGFLSFGMNSCIMVVYKIFTYKYRLPSWATDKIDRVDVLAAIFHPSDWLGSILFPSYNMVTCFNNMGHNWVRKQVCANFENSQDYLNGGCVDDCEKNICFAVRPTDDPWDWEIPGVGRYVACMLAQGAVFTVLTLLVETDLGRVVTTFLADPASVVRPAEDSDVAAERNRINSTPIPELTKHDSLILFNLYKQFGDFAAVRKVCVGVPEKECFGLLGQNGAGKTTIFKMLTGDVMMTDGTAYVKGHDIRHELKTVQSNLGYCPQFDALHDQMTARETLTMYARLRGVPETYISGAVNKLLDLLRIQPIADNESRTYSGGNKRKLSMAMTLVGDPHFVLLDEPSSGLDAGAKRVLWGALTLARASGHTLVLTSHSMEECEAMCTRLAIMVNGGFVCLGSTQHLKHKFGQGYTLIAKMNDAPDGTPMSHEPFTAFVKEKFPCATVFDVHEGYVHLQVTDPNVHIADLFEQMQIATGRLPVQYYIVQQTTLEQVFLSFTRQQVRPMPPQTCYHSCCCCLIKPEDVQRKRSEALRD</sequence>
<keyword evidence="12" id="KW-1185">Reference proteome</keyword>
<dbReference type="PANTHER" id="PTHR19229">
    <property type="entry name" value="ATP-BINDING CASSETTE TRANSPORTER SUBFAMILY A ABCA"/>
    <property type="match status" value="1"/>
</dbReference>